<dbReference type="PANTHER" id="PTHR43969">
    <property type="entry name" value="GLUTATHIONE S TRANSFERASE D10, ISOFORM A-RELATED"/>
    <property type="match status" value="1"/>
</dbReference>
<evidence type="ECO:0000256" key="1">
    <source>
        <dbReference type="ARBA" id="ARBA00011738"/>
    </source>
</evidence>
<evidence type="ECO:0000259" key="3">
    <source>
        <dbReference type="PROSITE" id="PS50405"/>
    </source>
</evidence>
<dbReference type="CDD" id="cd00299">
    <property type="entry name" value="GST_C_family"/>
    <property type="match status" value="1"/>
</dbReference>
<dbReference type="Proteomes" id="UP000004030">
    <property type="component" value="Unassembled WGS sequence"/>
</dbReference>
<dbReference type="eggNOG" id="COG0625">
    <property type="taxonomic scope" value="Bacteria"/>
</dbReference>
<name>G6EDS4_9SPHN</name>
<protein>
    <submittedName>
        <fullName evidence="4">Glutathione S-transferase</fullName>
    </submittedName>
</protein>
<dbReference type="GO" id="GO:0004364">
    <property type="term" value="F:glutathione transferase activity"/>
    <property type="evidence" value="ECO:0007669"/>
    <property type="project" value="TreeGrafter"/>
</dbReference>
<dbReference type="PROSITE" id="PS50404">
    <property type="entry name" value="GST_NTER"/>
    <property type="match status" value="1"/>
</dbReference>
<gene>
    <name evidence="4" type="ORF">NSU_2495</name>
</gene>
<dbReference type="STRING" id="1088721.JI59_07605"/>
<accession>G6EDS4</accession>
<sequence length="225" mass="26095">MIMWHIFQFPLCPFSRKVRLLMAEKGIAYELQSARPWENEDRLFAMNPAGRTPVIKETDRNIVLCDSRAICEYFEETVDRNPLISGTAQQRAEIRRLIAMFDESFFNDVSGPLLHERMKKRLVLRQSPDAKMLREAMKLAHDYLDYIDFLIDHRPWLAGSTMTLADLTAAAQISVADYLGGIDWSSHEQSRGWYLVMKSRPSFRPLLSERMEVIQPPSHYAEVDA</sequence>
<dbReference type="SFLD" id="SFLDS00019">
    <property type="entry name" value="Glutathione_Transferase_(cytos"/>
    <property type="match status" value="1"/>
</dbReference>
<dbReference type="Gene3D" id="1.20.1050.10">
    <property type="match status" value="1"/>
</dbReference>
<organism evidence="4 5">
    <name type="scientific">Novosphingobium pentaromativorans US6-1</name>
    <dbReference type="NCBI Taxonomy" id="1088721"/>
    <lineage>
        <taxon>Bacteria</taxon>
        <taxon>Pseudomonadati</taxon>
        <taxon>Pseudomonadota</taxon>
        <taxon>Alphaproteobacteria</taxon>
        <taxon>Sphingomonadales</taxon>
        <taxon>Sphingomonadaceae</taxon>
        <taxon>Novosphingobium</taxon>
    </lineage>
</organism>
<comment type="caution">
    <text evidence="4">The sequence shown here is derived from an EMBL/GenBank/DDBJ whole genome shotgun (WGS) entry which is preliminary data.</text>
</comment>
<reference evidence="4 5" key="1">
    <citation type="journal article" date="2012" name="J. Bacteriol.">
        <title>Genome sequence of benzo(a)pyrene-degrading bacterium Novosphingobium pentaromativorans US6-1.</title>
        <authorList>
            <person name="Luo Y.R."/>
            <person name="Kang S.G."/>
            <person name="Kim S.J."/>
            <person name="Kim M.R."/>
            <person name="Li N."/>
            <person name="Lee J.H."/>
            <person name="Kwon K.K."/>
        </authorList>
    </citation>
    <scope>NUCLEOTIDE SEQUENCE [LARGE SCALE GENOMIC DNA]</scope>
    <source>
        <strain evidence="4 5">US6-1</strain>
    </source>
</reference>
<dbReference type="SUPFAM" id="SSF47616">
    <property type="entry name" value="GST C-terminal domain-like"/>
    <property type="match status" value="1"/>
</dbReference>
<proteinExistence type="predicted"/>
<dbReference type="Pfam" id="PF13409">
    <property type="entry name" value="GST_N_2"/>
    <property type="match status" value="1"/>
</dbReference>
<dbReference type="InterPro" id="IPR036282">
    <property type="entry name" value="Glutathione-S-Trfase_C_sf"/>
</dbReference>
<evidence type="ECO:0000259" key="2">
    <source>
        <dbReference type="PROSITE" id="PS50404"/>
    </source>
</evidence>
<dbReference type="Gene3D" id="3.40.30.10">
    <property type="entry name" value="Glutaredoxin"/>
    <property type="match status" value="1"/>
</dbReference>
<comment type="subunit">
    <text evidence="1">Homodimer.</text>
</comment>
<dbReference type="GO" id="GO:0006749">
    <property type="term" value="P:glutathione metabolic process"/>
    <property type="evidence" value="ECO:0007669"/>
    <property type="project" value="TreeGrafter"/>
</dbReference>
<keyword evidence="5" id="KW-1185">Reference proteome</keyword>
<feature type="domain" description="GST C-terminal" evidence="3">
    <location>
        <begin position="87"/>
        <end position="220"/>
    </location>
</feature>
<evidence type="ECO:0000313" key="5">
    <source>
        <dbReference type="Proteomes" id="UP000004030"/>
    </source>
</evidence>
<dbReference type="PATRIC" id="fig|1088721.3.peg.2465"/>
<keyword evidence="4" id="KW-0808">Transferase</keyword>
<evidence type="ECO:0000313" key="4">
    <source>
        <dbReference type="EMBL" id="EHJ60562.1"/>
    </source>
</evidence>
<dbReference type="InterPro" id="IPR004045">
    <property type="entry name" value="Glutathione_S-Trfase_N"/>
</dbReference>
<dbReference type="SFLD" id="SFLDG00358">
    <property type="entry name" value="Main_(cytGST)"/>
    <property type="match status" value="1"/>
</dbReference>
<dbReference type="SUPFAM" id="SSF52833">
    <property type="entry name" value="Thioredoxin-like"/>
    <property type="match status" value="1"/>
</dbReference>
<dbReference type="CDD" id="cd00570">
    <property type="entry name" value="GST_N_family"/>
    <property type="match status" value="1"/>
</dbReference>
<dbReference type="InterPro" id="IPR036249">
    <property type="entry name" value="Thioredoxin-like_sf"/>
</dbReference>
<dbReference type="PROSITE" id="PS50405">
    <property type="entry name" value="GST_CTER"/>
    <property type="match status" value="1"/>
</dbReference>
<dbReference type="PANTHER" id="PTHR43969:SF9">
    <property type="entry name" value="GLUTATHIONE S TRANSFERASE D10, ISOFORM A-RELATED"/>
    <property type="match status" value="1"/>
</dbReference>
<dbReference type="AlphaFoldDB" id="G6EDS4"/>
<dbReference type="EMBL" id="AGFM01000037">
    <property type="protein sequence ID" value="EHJ60562.1"/>
    <property type="molecule type" value="Genomic_DNA"/>
</dbReference>
<dbReference type="InterPro" id="IPR040079">
    <property type="entry name" value="Glutathione_S-Trfase"/>
</dbReference>
<dbReference type="InterPro" id="IPR010987">
    <property type="entry name" value="Glutathione-S-Trfase_C-like"/>
</dbReference>
<feature type="domain" description="GST N-terminal" evidence="2">
    <location>
        <begin position="2"/>
        <end position="82"/>
    </location>
</feature>